<comment type="caution">
    <text evidence="2">The sequence shown here is derived from an EMBL/GenBank/DDBJ whole genome shotgun (WGS) entry which is preliminary data.</text>
</comment>
<organism evidence="2 3">
    <name type="scientific">Podospora fimiseda</name>
    <dbReference type="NCBI Taxonomy" id="252190"/>
    <lineage>
        <taxon>Eukaryota</taxon>
        <taxon>Fungi</taxon>
        <taxon>Dikarya</taxon>
        <taxon>Ascomycota</taxon>
        <taxon>Pezizomycotina</taxon>
        <taxon>Sordariomycetes</taxon>
        <taxon>Sordariomycetidae</taxon>
        <taxon>Sordariales</taxon>
        <taxon>Podosporaceae</taxon>
        <taxon>Podospora</taxon>
    </lineage>
</organism>
<gene>
    <name evidence="2" type="ORF">QBC38DRAFT_504709</name>
</gene>
<feature type="compositionally biased region" description="Basic and acidic residues" evidence="1">
    <location>
        <begin position="72"/>
        <end position="81"/>
    </location>
</feature>
<proteinExistence type="predicted"/>
<accession>A0AAN6YLV3</accession>
<dbReference type="EMBL" id="MU865526">
    <property type="protein sequence ID" value="KAK4221659.1"/>
    <property type="molecule type" value="Genomic_DNA"/>
</dbReference>
<reference evidence="2" key="2">
    <citation type="submission" date="2023-05" db="EMBL/GenBank/DDBJ databases">
        <authorList>
            <consortium name="Lawrence Berkeley National Laboratory"/>
            <person name="Steindorff A."/>
            <person name="Hensen N."/>
            <person name="Bonometti L."/>
            <person name="Westerberg I."/>
            <person name="Brannstrom I.O."/>
            <person name="Guillou S."/>
            <person name="Cros-Aarteil S."/>
            <person name="Calhoun S."/>
            <person name="Haridas S."/>
            <person name="Kuo A."/>
            <person name="Mondo S."/>
            <person name="Pangilinan J."/>
            <person name="Riley R."/>
            <person name="Labutti K."/>
            <person name="Andreopoulos B."/>
            <person name="Lipzen A."/>
            <person name="Chen C."/>
            <person name="Yanf M."/>
            <person name="Daum C."/>
            <person name="Ng V."/>
            <person name="Clum A."/>
            <person name="Ohm R."/>
            <person name="Martin F."/>
            <person name="Silar P."/>
            <person name="Natvig D."/>
            <person name="Lalanne C."/>
            <person name="Gautier V."/>
            <person name="Ament-Velasquez S.L."/>
            <person name="Kruys A."/>
            <person name="Hutchinson M.I."/>
            <person name="Powell A.J."/>
            <person name="Barry K."/>
            <person name="Miller A.N."/>
            <person name="Grigoriev I.V."/>
            <person name="Debuchy R."/>
            <person name="Gladieux P."/>
            <person name="Thoren M.H."/>
            <person name="Johannesson H."/>
        </authorList>
    </citation>
    <scope>NUCLEOTIDE SEQUENCE</scope>
    <source>
        <strain evidence="2">CBS 990.96</strain>
    </source>
</reference>
<dbReference type="Proteomes" id="UP001301958">
    <property type="component" value="Unassembled WGS sequence"/>
</dbReference>
<feature type="region of interest" description="Disordered" evidence="1">
    <location>
        <begin position="138"/>
        <end position="168"/>
    </location>
</feature>
<name>A0AAN6YLV3_9PEZI</name>
<evidence type="ECO:0000313" key="2">
    <source>
        <dbReference type="EMBL" id="KAK4221659.1"/>
    </source>
</evidence>
<protein>
    <submittedName>
        <fullName evidence="2">Uncharacterized protein</fullName>
    </submittedName>
</protein>
<feature type="compositionally biased region" description="Low complexity" evidence="1">
    <location>
        <begin position="89"/>
        <end position="102"/>
    </location>
</feature>
<sequence length="276" mass="30874">MPEFSPPIQTKDTSCFSFKIKSRYLDPILWANTTELSLLRSTRTLRSLMKRPRPRILSVPDAAPPSTMSDMPHQETVEQIRRPRLAKFGGPSSGSSTATPVSPQSPVRLPRGGETGRARQAPHDLAVVFSGCRQQCSGHQERLGEQQGRPTSRAVQPPGNANVARLPVTNDDPLRLNKAMVYRVQVDEGIPQIFSNGHIDEIICPKCGHGSNPWGSNRSGYGLRNDQQDAVEWMIRREVSSTDFVEVEYEEESVAAWPQRSDTSWKRDQLFGIDRI</sequence>
<feature type="region of interest" description="Disordered" evidence="1">
    <location>
        <begin position="56"/>
        <end position="120"/>
    </location>
</feature>
<dbReference type="AlphaFoldDB" id="A0AAN6YLV3"/>
<keyword evidence="3" id="KW-1185">Reference proteome</keyword>
<evidence type="ECO:0000313" key="3">
    <source>
        <dbReference type="Proteomes" id="UP001301958"/>
    </source>
</evidence>
<evidence type="ECO:0000256" key="1">
    <source>
        <dbReference type="SAM" id="MobiDB-lite"/>
    </source>
</evidence>
<reference evidence="2" key="1">
    <citation type="journal article" date="2023" name="Mol. Phylogenet. Evol.">
        <title>Genome-scale phylogeny and comparative genomics of the fungal order Sordariales.</title>
        <authorList>
            <person name="Hensen N."/>
            <person name="Bonometti L."/>
            <person name="Westerberg I."/>
            <person name="Brannstrom I.O."/>
            <person name="Guillou S."/>
            <person name="Cros-Aarteil S."/>
            <person name="Calhoun S."/>
            <person name="Haridas S."/>
            <person name="Kuo A."/>
            <person name="Mondo S."/>
            <person name="Pangilinan J."/>
            <person name="Riley R."/>
            <person name="LaButti K."/>
            <person name="Andreopoulos B."/>
            <person name="Lipzen A."/>
            <person name="Chen C."/>
            <person name="Yan M."/>
            <person name="Daum C."/>
            <person name="Ng V."/>
            <person name="Clum A."/>
            <person name="Steindorff A."/>
            <person name="Ohm R.A."/>
            <person name="Martin F."/>
            <person name="Silar P."/>
            <person name="Natvig D.O."/>
            <person name="Lalanne C."/>
            <person name="Gautier V."/>
            <person name="Ament-Velasquez S.L."/>
            <person name="Kruys A."/>
            <person name="Hutchinson M.I."/>
            <person name="Powell A.J."/>
            <person name="Barry K."/>
            <person name="Miller A.N."/>
            <person name="Grigoriev I.V."/>
            <person name="Debuchy R."/>
            <person name="Gladieux P."/>
            <person name="Hiltunen Thoren M."/>
            <person name="Johannesson H."/>
        </authorList>
    </citation>
    <scope>NUCLEOTIDE SEQUENCE</scope>
    <source>
        <strain evidence="2">CBS 990.96</strain>
    </source>
</reference>